<organism evidence="2">
    <name type="scientific">Cacopsylla melanoneura</name>
    <dbReference type="NCBI Taxonomy" id="428564"/>
    <lineage>
        <taxon>Eukaryota</taxon>
        <taxon>Metazoa</taxon>
        <taxon>Ecdysozoa</taxon>
        <taxon>Arthropoda</taxon>
        <taxon>Hexapoda</taxon>
        <taxon>Insecta</taxon>
        <taxon>Pterygota</taxon>
        <taxon>Neoptera</taxon>
        <taxon>Paraneoptera</taxon>
        <taxon>Hemiptera</taxon>
        <taxon>Sternorrhyncha</taxon>
        <taxon>Psylloidea</taxon>
        <taxon>Psyllidae</taxon>
        <taxon>Psyllinae</taxon>
        <taxon>Cacopsylla</taxon>
    </lineage>
</organism>
<proteinExistence type="predicted"/>
<evidence type="ECO:0008006" key="3">
    <source>
        <dbReference type="Google" id="ProtNLM"/>
    </source>
</evidence>
<reference evidence="2" key="1">
    <citation type="submission" date="2021-05" db="EMBL/GenBank/DDBJ databases">
        <authorList>
            <person name="Alioto T."/>
            <person name="Alioto T."/>
            <person name="Gomez Garrido J."/>
        </authorList>
    </citation>
    <scope>NUCLEOTIDE SEQUENCE</scope>
</reference>
<accession>A0A8D8VTB8</accession>
<evidence type="ECO:0000313" key="2">
    <source>
        <dbReference type="EMBL" id="CAG6634963.1"/>
    </source>
</evidence>
<name>A0A8D8VTB8_9HEMI</name>
<feature type="signal peptide" evidence="1">
    <location>
        <begin position="1"/>
        <end position="23"/>
    </location>
</feature>
<keyword evidence="1" id="KW-0732">Signal</keyword>
<dbReference type="AlphaFoldDB" id="A0A8D8VTB8"/>
<sequence>MFACKKLFATLILFLSLITLTLAGWKNTTGLYFGPYTDKDLCAPPGECDKGFKQFIFTAFGGGRVSASCMTPTDLKHVVCNVEQIQETKWILQMWLEKGKTKARDQEIEI</sequence>
<feature type="chain" id="PRO_5036262383" description="Secreted protein" evidence="1">
    <location>
        <begin position="24"/>
        <end position="110"/>
    </location>
</feature>
<protein>
    <recommendedName>
        <fullName evidence="3">Secreted protein</fullName>
    </recommendedName>
</protein>
<evidence type="ECO:0000256" key="1">
    <source>
        <dbReference type="SAM" id="SignalP"/>
    </source>
</evidence>
<dbReference type="EMBL" id="HBUF01088363">
    <property type="protein sequence ID" value="CAG6634963.1"/>
    <property type="molecule type" value="Transcribed_RNA"/>
</dbReference>
<dbReference type="EMBL" id="HBUF01430484">
    <property type="protein sequence ID" value="CAG6741866.1"/>
    <property type="molecule type" value="Transcribed_RNA"/>
</dbReference>